<feature type="compositionally biased region" description="Basic residues" evidence="2">
    <location>
        <begin position="21"/>
        <end position="30"/>
    </location>
</feature>
<dbReference type="Gene3D" id="3.40.50.12660">
    <property type="match status" value="1"/>
</dbReference>
<dbReference type="PANTHER" id="PTHR48104:SF30">
    <property type="entry name" value="METACASPASE-1"/>
    <property type="match status" value="1"/>
</dbReference>
<sequence length="390" mass="43115">MEQDYHYRPRVHSHSSDDRDHHHHRSHSRHGSGNVTAAPPLPISQNSEPVGPYVSVPSYQPSYAAQPTDEPTLTPAAAPVPMREPSPVPSGVPYSISPVQCPPTIGAPFEPQEVDAPDPTRRDWRCHPLFRHSLCTGKRKALCIGIDYVGQSYPLDGCVNDARNVHQFLTENHHYPHSNIIVLTDDNSNPSSQPTQENILNAMRWLVEGAHADDALFIHYSGHGGRKYDDDGDELSRLDEVIYPVDYETTGLIYDDVLHDALVKPLPSGCRLTAVFDSCHSGSILDLNYEFHSNGRVKSSPVAAAFQQAKSTPADVCFSACEDGQLSVNTVQGGVAVGVMSYAYLKVLKQNPQITYIDLLRGVREILKEESQKPQLSASHEIDVNLRFIM</sequence>
<evidence type="ECO:0000313" key="4">
    <source>
        <dbReference type="EMBL" id="KAF8483394.1"/>
    </source>
</evidence>
<feature type="region of interest" description="Disordered" evidence="2">
    <location>
        <begin position="1"/>
        <end position="55"/>
    </location>
</feature>
<organism evidence="4 5">
    <name type="scientific">Russula ochroleuca</name>
    <dbReference type="NCBI Taxonomy" id="152965"/>
    <lineage>
        <taxon>Eukaryota</taxon>
        <taxon>Fungi</taxon>
        <taxon>Dikarya</taxon>
        <taxon>Basidiomycota</taxon>
        <taxon>Agaricomycotina</taxon>
        <taxon>Agaricomycetes</taxon>
        <taxon>Russulales</taxon>
        <taxon>Russulaceae</taxon>
        <taxon>Russula</taxon>
    </lineage>
</organism>
<reference evidence="4" key="1">
    <citation type="submission" date="2019-10" db="EMBL/GenBank/DDBJ databases">
        <authorList>
            <consortium name="DOE Joint Genome Institute"/>
            <person name="Kuo A."/>
            <person name="Miyauchi S."/>
            <person name="Kiss E."/>
            <person name="Drula E."/>
            <person name="Kohler A."/>
            <person name="Sanchez-Garcia M."/>
            <person name="Andreopoulos B."/>
            <person name="Barry K.W."/>
            <person name="Bonito G."/>
            <person name="Buee M."/>
            <person name="Carver A."/>
            <person name="Chen C."/>
            <person name="Cichocki N."/>
            <person name="Clum A."/>
            <person name="Culley D."/>
            <person name="Crous P.W."/>
            <person name="Fauchery L."/>
            <person name="Girlanda M."/>
            <person name="Hayes R."/>
            <person name="Keri Z."/>
            <person name="LaButti K."/>
            <person name="Lipzen A."/>
            <person name="Lombard V."/>
            <person name="Magnuson J."/>
            <person name="Maillard F."/>
            <person name="Morin E."/>
            <person name="Murat C."/>
            <person name="Nolan M."/>
            <person name="Ohm R."/>
            <person name="Pangilinan J."/>
            <person name="Pereira M."/>
            <person name="Perotto S."/>
            <person name="Peter M."/>
            <person name="Riley R."/>
            <person name="Sitrit Y."/>
            <person name="Stielow B."/>
            <person name="Szollosi G."/>
            <person name="Zifcakova L."/>
            <person name="Stursova M."/>
            <person name="Spatafora J.W."/>
            <person name="Tedersoo L."/>
            <person name="Vaario L.-M."/>
            <person name="Yamada A."/>
            <person name="Yan M."/>
            <person name="Wang P."/>
            <person name="Xu J."/>
            <person name="Bruns T."/>
            <person name="Baldrian P."/>
            <person name="Vilgalys R."/>
            <person name="Henrissat B."/>
            <person name="Grigoriev I.V."/>
            <person name="Hibbett D."/>
            <person name="Nagy L.G."/>
            <person name="Martin F.M."/>
        </authorList>
    </citation>
    <scope>NUCLEOTIDE SEQUENCE</scope>
    <source>
        <strain evidence="4">Prilba</strain>
    </source>
</reference>
<dbReference type="InterPro" id="IPR050452">
    <property type="entry name" value="Metacaspase"/>
</dbReference>
<reference evidence="4" key="2">
    <citation type="journal article" date="2020" name="Nat. Commun.">
        <title>Large-scale genome sequencing of mycorrhizal fungi provides insights into the early evolution of symbiotic traits.</title>
        <authorList>
            <person name="Miyauchi S."/>
            <person name="Kiss E."/>
            <person name="Kuo A."/>
            <person name="Drula E."/>
            <person name="Kohler A."/>
            <person name="Sanchez-Garcia M."/>
            <person name="Morin E."/>
            <person name="Andreopoulos B."/>
            <person name="Barry K.W."/>
            <person name="Bonito G."/>
            <person name="Buee M."/>
            <person name="Carver A."/>
            <person name="Chen C."/>
            <person name="Cichocki N."/>
            <person name="Clum A."/>
            <person name="Culley D."/>
            <person name="Crous P.W."/>
            <person name="Fauchery L."/>
            <person name="Girlanda M."/>
            <person name="Hayes R.D."/>
            <person name="Keri Z."/>
            <person name="LaButti K."/>
            <person name="Lipzen A."/>
            <person name="Lombard V."/>
            <person name="Magnuson J."/>
            <person name="Maillard F."/>
            <person name="Murat C."/>
            <person name="Nolan M."/>
            <person name="Ohm R.A."/>
            <person name="Pangilinan J."/>
            <person name="Pereira M.F."/>
            <person name="Perotto S."/>
            <person name="Peter M."/>
            <person name="Pfister S."/>
            <person name="Riley R."/>
            <person name="Sitrit Y."/>
            <person name="Stielow J.B."/>
            <person name="Szollosi G."/>
            <person name="Zifcakova L."/>
            <person name="Stursova M."/>
            <person name="Spatafora J.W."/>
            <person name="Tedersoo L."/>
            <person name="Vaario L.M."/>
            <person name="Yamada A."/>
            <person name="Yan M."/>
            <person name="Wang P."/>
            <person name="Xu J."/>
            <person name="Bruns T."/>
            <person name="Baldrian P."/>
            <person name="Vilgalys R."/>
            <person name="Dunand C."/>
            <person name="Henrissat B."/>
            <person name="Grigoriev I.V."/>
            <person name="Hibbett D."/>
            <person name="Nagy L.G."/>
            <person name="Martin F.M."/>
        </authorList>
    </citation>
    <scope>NUCLEOTIDE SEQUENCE</scope>
    <source>
        <strain evidence="4">Prilba</strain>
    </source>
</reference>
<evidence type="ECO:0000259" key="3">
    <source>
        <dbReference type="Pfam" id="PF00656"/>
    </source>
</evidence>
<dbReference type="GO" id="GO:0005737">
    <property type="term" value="C:cytoplasm"/>
    <property type="evidence" value="ECO:0007669"/>
    <property type="project" value="TreeGrafter"/>
</dbReference>
<dbReference type="Pfam" id="PF00656">
    <property type="entry name" value="Peptidase_C14"/>
    <property type="match status" value="1"/>
</dbReference>
<evidence type="ECO:0000256" key="2">
    <source>
        <dbReference type="SAM" id="MobiDB-lite"/>
    </source>
</evidence>
<dbReference type="AlphaFoldDB" id="A0A9P5TB98"/>
<keyword evidence="5" id="KW-1185">Reference proteome</keyword>
<comment type="caution">
    <text evidence="4">The sequence shown here is derived from an EMBL/GenBank/DDBJ whole genome shotgun (WGS) entry which is preliminary data.</text>
</comment>
<name>A0A9P5TB98_9AGAM</name>
<gene>
    <name evidence="4" type="ORF">DFH94DRAFT_307783</name>
</gene>
<dbReference type="OrthoDB" id="3223806at2759"/>
<evidence type="ECO:0000313" key="5">
    <source>
        <dbReference type="Proteomes" id="UP000759537"/>
    </source>
</evidence>
<accession>A0A9P5TB98</accession>
<dbReference type="InterPro" id="IPR011600">
    <property type="entry name" value="Pept_C14_caspase"/>
</dbReference>
<dbReference type="EMBL" id="WHVB01000004">
    <property type="protein sequence ID" value="KAF8483394.1"/>
    <property type="molecule type" value="Genomic_DNA"/>
</dbReference>
<proteinExistence type="inferred from homology"/>
<evidence type="ECO:0000256" key="1">
    <source>
        <dbReference type="ARBA" id="ARBA00009005"/>
    </source>
</evidence>
<dbReference type="Proteomes" id="UP000759537">
    <property type="component" value="Unassembled WGS sequence"/>
</dbReference>
<dbReference type="PANTHER" id="PTHR48104">
    <property type="entry name" value="METACASPASE-4"/>
    <property type="match status" value="1"/>
</dbReference>
<dbReference type="GO" id="GO:0004197">
    <property type="term" value="F:cysteine-type endopeptidase activity"/>
    <property type="evidence" value="ECO:0007669"/>
    <property type="project" value="InterPro"/>
</dbReference>
<dbReference type="GO" id="GO:0006508">
    <property type="term" value="P:proteolysis"/>
    <property type="evidence" value="ECO:0007669"/>
    <property type="project" value="InterPro"/>
</dbReference>
<comment type="similarity">
    <text evidence="1">Belongs to the peptidase C14B family.</text>
</comment>
<feature type="domain" description="Peptidase C14 caspase" evidence="3">
    <location>
        <begin position="138"/>
        <end position="379"/>
    </location>
</feature>
<protein>
    <submittedName>
        <fullName evidence="4">Metacaspase-1</fullName>
    </submittedName>
</protein>